<dbReference type="PANTHER" id="PTHR11895:SF76">
    <property type="entry name" value="INDOLEACETAMIDE HYDROLASE"/>
    <property type="match status" value="1"/>
</dbReference>
<dbReference type="PANTHER" id="PTHR11895">
    <property type="entry name" value="TRANSAMIDASE"/>
    <property type="match status" value="1"/>
</dbReference>
<name>A0A3A9VYY3_9ACTN</name>
<evidence type="ECO:0000313" key="4">
    <source>
        <dbReference type="Proteomes" id="UP000268652"/>
    </source>
</evidence>
<dbReference type="EMBL" id="RBDX01000023">
    <property type="protein sequence ID" value="RKN05940.1"/>
    <property type="molecule type" value="Genomic_DNA"/>
</dbReference>
<accession>A0A3A9VYY3</accession>
<evidence type="ECO:0000259" key="1">
    <source>
        <dbReference type="Pfam" id="PF01425"/>
    </source>
</evidence>
<comment type="caution">
    <text evidence="2">The sequence shown here is derived from an EMBL/GenBank/DDBJ whole genome shotgun (WGS) entry which is preliminary data.</text>
</comment>
<dbReference type="PROSITE" id="PS00571">
    <property type="entry name" value="AMIDASES"/>
    <property type="match status" value="1"/>
</dbReference>
<keyword evidence="4" id="KW-1185">Reference proteome</keyword>
<dbReference type="InterPro" id="IPR023631">
    <property type="entry name" value="Amidase_dom"/>
</dbReference>
<sequence length="500" mass="51747">MTGSAANTVTGVTGGLPLHRWPARELAAAIARRELSAVEVMRHHLARVDEIDEGVDGLRAIVARVPGSTALRMAADADLAVARGDDLGPLHGLPTAVKDLMDVAGLPTTHGSAAYRDARPATRDSVLAERLRASGALIVGKTNTPEFGLGTLTFNSVRGTTRNPWDPARHAGGSSGGAAAALAAGLLPIADGSDSGGSIRFPAAFCNVVGLRPTPGTVPSGRPGDAWNPHVVLGPMARDSRDAALLLSGIVGRDPRWPLSWVDDPAAFGRVADLDADLDPARLRIAWSPDVGGLPIAPDVRAVHAEARRALEAAGVTVVDVEPDLAGADACWEAIELFGFGADGGPHAGRAGLRDDYLRNVAEGRRIPADALASALARRTELFRATAAVLDDVDAVAYPATPVVAPPSDVEWVEEIDGVRLGRYFAWQRTACRLTVTGHPVLTTPAGFTPEGLPVGMQLVGPSREDARLLAIGAAVEAVLGHVRAAPGSVVPRTGNVPAT</sequence>
<dbReference type="GO" id="GO:0003824">
    <property type="term" value="F:catalytic activity"/>
    <property type="evidence" value="ECO:0007669"/>
    <property type="project" value="InterPro"/>
</dbReference>
<protein>
    <submittedName>
        <fullName evidence="2">Amidase</fullName>
    </submittedName>
</protein>
<evidence type="ECO:0000313" key="2">
    <source>
        <dbReference type="EMBL" id="RKN05940.1"/>
    </source>
</evidence>
<dbReference type="Gene3D" id="3.90.1300.10">
    <property type="entry name" value="Amidase signature (AS) domain"/>
    <property type="match status" value="1"/>
</dbReference>
<proteinExistence type="predicted"/>
<dbReference type="OrthoDB" id="182039at2"/>
<evidence type="ECO:0000313" key="5">
    <source>
        <dbReference type="Proteomes" id="UP000275024"/>
    </source>
</evidence>
<dbReference type="AlphaFoldDB" id="A0A3A9VYY3"/>
<gene>
    <name evidence="3" type="ORF">D7318_23180</name>
    <name evidence="2" type="ORF">D7319_23530</name>
</gene>
<organism evidence="2 5">
    <name type="scientific">Streptomyces radicis</name>
    <dbReference type="NCBI Taxonomy" id="1750517"/>
    <lineage>
        <taxon>Bacteria</taxon>
        <taxon>Bacillati</taxon>
        <taxon>Actinomycetota</taxon>
        <taxon>Actinomycetes</taxon>
        <taxon>Kitasatosporales</taxon>
        <taxon>Streptomycetaceae</taxon>
        <taxon>Streptomyces</taxon>
    </lineage>
</organism>
<reference evidence="4 5" key="1">
    <citation type="submission" date="2018-09" db="EMBL/GenBank/DDBJ databases">
        <title>Streptomyces sp. nov. DS1-2, an endophytic actinomycete isolated from roots of Dendrobium scabrilingue.</title>
        <authorList>
            <person name="Kuncharoen N."/>
            <person name="Kudo T."/>
            <person name="Ohkuma M."/>
            <person name="Yuki M."/>
            <person name="Tanasupawat S."/>
        </authorList>
    </citation>
    <scope>NUCLEOTIDE SEQUENCE [LARGE SCALE GENOMIC DNA]</scope>
    <source>
        <strain evidence="2 5">AZ1-7</strain>
        <strain evidence="3 4">DS1-2</strain>
    </source>
</reference>
<feature type="domain" description="Amidase" evidence="1">
    <location>
        <begin position="45"/>
        <end position="470"/>
    </location>
</feature>
<dbReference type="Pfam" id="PF01425">
    <property type="entry name" value="Amidase"/>
    <property type="match status" value="1"/>
</dbReference>
<dbReference type="Proteomes" id="UP000275024">
    <property type="component" value="Unassembled WGS sequence"/>
</dbReference>
<dbReference type="SUPFAM" id="SSF75304">
    <property type="entry name" value="Amidase signature (AS) enzymes"/>
    <property type="match status" value="1"/>
</dbReference>
<evidence type="ECO:0000313" key="3">
    <source>
        <dbReference type="EMBL" id="RKN17753.1"/>
    </source>
</evidence>
<dbReference type="EMBL" id="RBDY01000021">
    <property type="protein sequence ID" value="RKN17753.1"/>
    <property type="molecule type" value="Genomic_DNA"/>
</dbReference>
<dbReference type="RefSeq" id="WP_120699112.1">
    <property type="nucleotide sequence ID" value="NZ_RBDX01000023.1"/>
</dbReference>
<dbReference type="InterPro" id="IPR000120">
    <property type="entry name" value="Amidase"/>
</dbReference>
<dbReference type="InterPro" id="IPR036928">
    <property type="entry name" value="AS_sf"/>
</dbReference>
<dbReference type="Proteomes" id="UP000268652">
    <property type="component" value="Unassembled WGS sequence"/>
</dbReference>
<dbReference type="InterPro" id="IPR020556">
    <property type="entry name" value="Amidase_CS"/>
</dbReference>